<dbReference type="InterPro" id="IPR008972">
    <property type="entry name" value="Cupredoxin"/>
</dbReference>
<dbReference type="SUPFAM" id="SSF49503">
    <property type="entry name" value="Cupredoxins"/>
    <property type="match status" value="3"/>
</dbReference>
<feature type="region of interest" description="Disordered" evidence="4">
    <location>
        <begin position="506"/>
        <end position="542"/>
    </location>
</feature>
<accession>A0A6H9XQL3</accession>
<feature type="chain" id="PRO_5043215344" evidence="5">
    <location>
        <begin position="20"/>
        <end position="542"/>
    </location>
</feature>
<reference evidence="8 9" key="1">
    <citation type="submission" date="2018-06" db="EMBL/GenBank/DDBJ databases">
        <authorList>
            <consortium name="Pathogen Informatics"/>
            <person name="Doyle S."/>
        </authorList>
    </citation>
    <scope>NUCLEOTIDE SEQUENCE [LARGE SCALE GENOMIC DNA]</scope>
    <source>
        <strain evidence="8 9">NCTC10254</strain>
    </source>
</reference>
<comment type="similarity">
    <text evidence="1">Belongs to the multicopper oxidase family.</text>
</comment>
<keyword evidence="5" id="KW-0732">Signal</keyword>
<gene>
    <name evidence="8" type="primary">mco</name>
    <name evidence="8" type="ORF">NCTC10254_02052</name>
</gene>
<name>A0A6H9XQL3_9CORY</name>
<evidence type="ECO:0000313" key="9">
    <source>
        <dbReference type="Proteomes" id="UP000249886"/>
    </source>
</evidence>
<dbReference type="InterPro" id="IPR045087">
    <property type="entry name" value="Cu-oxidase_fam"/>
</dbReference>
<dbReference type="GO" id="GO:0005507">
    <property type="term" value="F:copper ion binding"/>
    <property type="evidence" value="ECO:0007669"/>
    <property type="project" value="InterPro"/>
</dbReference>
<dbReference type="AlphaFoldDB" id="A0A6H9XQL3"/>
<evidence type="ECO:0000256" key="5">
    <source>
        <dbReference type="SAM" id="SignalP"/>
    </source>
</evidence>
<dbReference type="EC" id="1.-.-.-" evidence="8"/>
<dbReference type="InterPro" id="IPR011707">
    <property type="entry name" value="Cu-oxidase-like_N"/>
</dbReference>
<feature type="domain" description="Plastocyanin-like" evidence="7">
    <location>
        <begin position="68"/>
        <end position="181"/>
    </location>
</feature>
<dbReference type="GO" id="GO:0016491">
    <property type="term" value="F:oxidoreductase activity"/>
    <property type="evidence" value="ECO:0007669"/>
    <property type="project" value="UniProtKB-KW"/>
</dbReference>
<dbReference type="EMBL" id="UARK01000031">
    <property type="protein sequence ID" value="SPW31302.1"/>
    <property type="molecule type" value="Genomic_DNA"/>
</dbReference>
<dbReference type="InterPro" id="IPR002355">
    <property type="entry name" value="Cu_oxidase_Cu_BS"/>
</dbReference>
<evidence type="ECO:0000256" key="4">
    <source>
        <dbReference type="SAM" id="MobiDB-lite"/>
    </source>
</evidence>
<feature type="compositionally biased region" description="Polar residues" evidence="4">
    <location>
        <begin position="532"/>
        <end position="542"/>
    </location>
</feature>
<dbReference type="RefSeq" id="WP_005527409.1">
    <property type="nucleotide sequence ID" value="NZ_CP050134.2"/>
</dbReference>
<evidence type="ECO:0000256" key="3">
    <source>
        <dbReference type="ARBA" id="ARBA00023002"/>
    </source>
</evidence>
<dbReference type="CDD" id="cd04232">
    <property type="entry name" value="CuRO_1_CueO_FtsP"/>
    <property type="match status" value="1"/>
</dbReference>
<dbReference type="PANTHER" id="PTHR48267">
    <property type="entry name" value="CUPREDOXIN SUPERFAMILY PROTEIN"/>
    <property type="match status" value="1"/>
</dbReference>
<dbReference type="Proteomes" id="UP000249886">
    <property type="component" value="Unassembled WGS sequence"/>
</dbReference>
<sequence>MNRRHFLALCAALGLTACAPKTSNPDGPTSNEPVIPRGWDGEPRPLPIPPLLDGDETDGRYYYKLTAQTGETEILPGIKTATWGFNGAMLGPTIHASRNHPVDLEFTSELPETTAVHCHGLLLPANMDGGPHSTIEPGATWTSSFTVNQPALTAWYHPHPHGKTGVQAYRGLAGMIIIDDDVEQALDIPHDYGVDDIPIVIMDANFTDDGQLDETFDPNLGLQGAVPHVNGITNPEFTATKPRARFRLLNGSNMRFHNLGFDDGREFQVIATDSGLLDRPRKVTSVRLGPGERAEIVADVTGTMKLRSLGYADNLGVPQDEYSLDFKLQEQVDLLTIRGPVPGNAPGTIQRADQGEDVTVNVAAPDVLDPAAAAPIKTATIERKFELNTFQINGKSMDMNRVDVVIDHSDPETWIVTNGNSDWIHNFHIHNCAFKVLEVSDTNIQFDAYGWKDTVTIPPGVTVKLGVLFGQYRNNHYPYMYHCHMLFHEDKGMMGQYMMVEPGEEPDLQTDYTAHGGHGGHSDDTGSVDSTESSTEGESQYE</sequence>
<dbReference type="GeneID" id="84575125"/>
<feature type="compositionally biased region" description="Polar residues" evidence="4">
    <location>
        <begin position="21"/>
        <end position="32"/>
    </location>
</feature>
<evidence type="ECO:0000259" key="6">
    <source>
        <dbReference type="Pfam" id="PF07731"/>
    </source>
</evidence>
<organism evidence="8 9">
    <name type="scientific">Corynebacterium matruchotii</name>
    <dbReference type="NCBI Taxonomy" id="43768"/>
    <lineage>
        <taxon>Bacteria</taxon>
        <taxon>Bacillati</taxon>
        <taxon>Actinomycetota</taxon>
        <taxon>Actinomycetes</taxon>
        <taxon>Mycobacteriales</taxon>
        <taxon>Corynebacteriaceae</taxon>
        <taxon>Corynebacterium</taxon>
    </lineage>
</organism>
<dbReference type="Pfam" id="PF07732">
    <property type="entry name" value="Cu-oxidase_3"/>
    <property type="match status" value="1"/>
</dbReference>
<keyword evidence="3 8" id="KW-0560">Oxidoreductase</keyword>
<feature type="domain" description="Plastocyanin-like" evidence="6">
    <location>
        <begin position="383"/>
        <end position="498"/>
    </location>
</feature>
<dbReference type="Pfam" id="PF07731">
    <property type="entry name" value="Cu-oxidase_2"/>
    <property type="match status" value="1"/>
</dbReference>
<comment type="caution">
    <text evidence="8">The sequence shown here is derived from an EMBL/GenBank/DDBJ whole genome shotgun (WGS) entry which is preliminary data.</text>
</comment>
<evidence type="ECO:0000313" key="8">
    <source>
        <dbReference type="EMBL" id="SPW31302.1"/>
    </source>
</evidence>
<dbReference type="PANTHER" id="PTHR48267:SF1">
    <property type="entry name" value="BILIRUBIN OXIDASE"/>
    <property type="match status" value="1"/>
</dbReference>
<dbReference type="PROSITE" id="PS51257">
    <property type="entry name" value="PROKAR_LIPOPROTEIN"/>
    <property type="match status" value="1"/>
</dbReference>
<evidence type="ECO:0000259" key="7">
    <source>
        <dbReference type="Pfam" id="PF07732"/>
    </source>
</evidence>
<evidence type="ECO:0000256" key="2">
    <source>
        <dbReference type="ARBA" id="ARBA00022723"/>
    </source>
</evidence>
<feature type="region of interest" description="Disordered" evidence="4">
    <location>
        <begin position="20"/>
        <end position="44"/>
    </location>
</feature>
<dbReference type="InterPro" id="IPR011706">
    <property type="entry name" value="Cu-oxidase_C"/>
</dbReference>
<evidence type="ECO:0000256" key="1">
    <source>
        <dbReference type="ARBA" id="ARBA00010609"/>
    </source>
</evidence>
<protein>
    <submittedName>
        <fullName evidence="8">Multicopper oxidase</fullName>
        <ecNumber evidence="8">1.-.-.-</ecNumber>
    </submittedName>
</protein>
<feature type="signal peptide" evidence="5">
    <location>
        <begin position="1"/>
        <end position="19"/>
    </location>
</feature>
<dbReference type="PROSITE" id="PS00080">
    <property type="entry name" value="MULTICOPPER_OXIDASE2"/>
    <property type="match status" value="1"/>
</dbReference>
<dbReference type="CDD" id="cd13890">
    <property type="entry name" value="CuRO_3_CueO_FtsP"/>
    <property type="match status" value="1"/>
</dbReference>
<dbReference type="Gene3D" id="2.60.40.420">
    <property type="entry name" value="Cupredoxins - blue copper proteins"/>
    <property type="match status" value="3"/>
</dbReference>
<proteinExistence type="inferred from homology"/>
<keyword evidence="2" id="KW-0479">Metal-binding</keyword>